<accession>A0A2A2H998</accession>
<dbReference type="OrthoDB" id="109281at2157"/>
<evidence type="ECO:0000313" key="2">
    <source>
        <dbReference type="EMBL" id="PAV05906.1"/>
    </source>
</evidence>
<organism evidence="2 3">
    <name type="scientific">Methanobacterium bryantii</name>
    <dbReference type="NCBI Taxonomy" id="2161"/>
    <lineage>
        <taxon>Archaea</taxon>
        <taxon>Methanobacteriati</taxon>
        <taxon>Methanobacteriota</taxon>
        <taxon>Methanomada group</taxon>
        <taxon>Methanobacteria</taxon>
        <taxon>Methanobacteriales</taxon>
        <taxon>Methanobacteriaceae</taxon>
        <taxon>Methanobacterium</taxon>
    </lineage>
</organism>
<dbReference type="EMBL" id="LMVM01000001">
    <property type="protein sequence ID" value="PAV05906.1"/>
    <property type="molecule type" value="Genomic_DNA"/>
</dbReference>
<dbReference type="Pfam" id="PF02505">
    <property type="entry name" value="MCR_D"/>
    <property type="match status" value="1"/>
</dbReference>
<dbReference type="GO" id="GO:0015948">
    <property type="term" value="P:methanogenesis"/>
    <property type="evidence" value="ECO:0007669"/>
    <property type="project" value="UniProtKB-KW"/>
</dbReference>
<dbReference type="InterPro" id="IPR003901">
    <property type="entry name" value="Me_CoM_Rdtase_D"/>
</dbReference>
<sequence length="162" mass="18169">MNEIKAVDVKIFPHRLLKPKTTEKILNSIIDLDGILRVLVNGKSLPRVVGYGPAKGTIVNHEDRKVIKVKEENFELLVSVGEIIVTVNHEKLDSFKEELERILSDALNFRYDVSVGIFTKTNITVSDYMKYGIGFDKSIDPRLIGMVDPSAKSSETVRLIGD</sequence>
<evidence type="ECO:0000256" key="1">
    <source>
        <dbReference type="ARBA" id="ARBA00022994"/>
    </source>
</evidence>
<evidence type="ECO:0000313" key="3">
    <source>
        <dbReference type="Proteomes" id="UP000217784"/>
    </source>
</evidence>
<dbReference type="Proteomes" id="UP000217784">
    <property type="component" value="Unassembled WGS sequence"/>
</dbReference>
<comment type="caution">
    <text evidence="2">The sequence shown here is derived from an EMBL/GenBank/DDBJ whole genome shotgun (WGS) entry which is preliminary data.</text>
</comment>
<name>A0A2A2H998_METBR</name>
<dbReference type="PIRSF" id="PIRSF005636">
    <property type="entry name" value="McrD"/>
    <property type="match status" value="1"/>
</dbReference>
<keyword evidence="3" id="KW-1185">Reference proteome</keyword>
<reference evidence="2 3" key="1">
    <citation type="journal article" date="2017" name="BMC Genomics">
        <title>Genomic analysis of methanogenic archaea reveals a shift towards energy conservation.</title>
        <authorList>
            <person name="Gilmore S.P."/>
            <person name="Henske J.K."/>
            <person name="Sexton J.A."/>
            <person name="Solomon K.V."/>
            <person name="Seppala S."/>
            <person name="Yoo J.I."/>
            <person name="Huyett L.M."/>
            <person name="Pressman A."/>
            <person name="Cogan J.Z."/>
            <person name="Kivenson V."/>
            <person name="Peng X."/>
            <person name="Tan Y."/>
            <person name="Valentine D.L."/>
            <person name="O'Malley M.A."/>
        </authorList>
    </citation>
    <scope>NUCLEOTIDE SEQUENCE [LARGE SCALE GENOMIC DNA]</scope>
    <source>
        <strain evidence="2 3">M.o.H.</strain>
    </source>
</reference>
<dbReference type="AlphaFoldDB" id="A0A2A2H998"/>
<dbReference type="NCBIfam" id="TIGR03260">
    <property type="entry name" value="met_CoM_red_D"/>
    <property type="match status" value="1"/>
</dbReference>
<gene>
    <name evidence="2" type="ORF">ASJ80_13675</name>
</gene>
<keyword evidence="1" id="KW-0484">Methanogenesis</keyword>
<protein>
    <submittedName>
        <fullName evidence="2">Methyl-coenzyme M reductase operon protein D</fullName>
    </submittedName>
</protein>
<dbReference type="RefSeq" id="WP_069583359.1">
    <property type="nucleotide sequence ID" value="NZ_LMVM01000001.1"/>
</dbReference>
<proteinExistence type="predicted"/>